<evidence type="ECO:0000256" key="2">
    <source>
        <dbReference type="ARBA" id="ARBA00022448"/>
    </source>
</evidence>
<dbReference type="Pfam" id="PF06241">
    <property type="entry name" value="Castor_Poll_mid"/>
    <property type="match status" value="1"/>
</dbReference>
<evidence type="ECO:0000259" key="8">
    <source>
        <dbReference type="Pfam" id="PF06241"/>
    </source>
</evidence>
<dbReference type="PANTHER" id="PTHR31563:SF10">
    <property type="entry name" value="ION CHANNEL POLLUX-RELATED"/>
    <property type="match status" value="1"/>
</dbReference>
<dbReference type="GO" id="GO:0012505">
    <property type="term" value="C:endomembrane system"/>
    <property type="evidence" value="ECO:0007669"/>
    <property type="project" value="UniProtKB-SubCell"/>
</dbReference>
<keyword evidence="5" id="KW-0406">Ion transport</keyword>
<sequence>MSLRFPDRVKFAIERQFVKGAGFQLLVVMVAIGLISVVGGLLVAPTGEPFDDLGTAIWWAFLRLTDPGYLGDDEGSWRRFVSTLLTVSGYVVFLGALVAIMTRKLIAIMDALERGLTPVAFQHHIVVLGWNSRTLPLLRELLGSTGRVRRFLERNDARRLRLVVLSEKASASQRLELKAEPGIGAKEKQVVLRSGLAIQPDALHRVACLDAAAVILPSSSQGPDSLVTSDVETVKALLSIAAQARLNAATLPLVVAEIQDMRKRSVVERAYPGAVEVIAGDATISRLLTQNILHPGLSEVFNELLTGSKGNAIYVRSGDILPGADLQTLSSRCPRAIVMGLLRPESGGWKPMLLADSKTQIQKKDCVVLIARTYADTQPDLRVQPRPTVSRRALETSAPLKGLRASRVLVLGWNSRVPSLMSEFSSYTRRRFEVDIVSVIPAMTRDQEIREYADSEITAVCRHIEADYRIAAELRRLEPQHYDSILLLSSDRLASGEEADARTMMGYLQLDDLLAEGFLVEGDAAENKTRPQLIMELCDPDNESLLTVQQSEMLVSPLIISHVLAQVALRREFRVVFDELFTVGGAEIMFRDQGSYALDQDADFQAFEHAAARQGEIGLGVYRCVPDADGQRLQLNPDRSMPLALAEGDQLLVLGIS</sequence>
<proteinExistence type="predicted"/>
<keyword evidence="6 7" id="KW-0472">Membrane</keyword>
<keyword evidence="3 7" id="KW-0812">Transmembrane</keyword>
<dbReference type="PANTHER" id="PTHR31563">
    <property type="entry name" value="ION CHANNEL POLLUX-RELATED"/>
    <property type="match status" value="1"/>
</dbReference>
<comment type="subcellular location">
    <subcellularLocation>
        <location evidence="1">Endomembrane system</location>
        <topology evidence="1">Multi-pass membrane protein</topology>
    </subcellularLocation>
</comment>
<dbReference type="Proteomes" id="UP000298049">
    <property type="component" value="Chromosome"/>
</dbReference>
<feature type="transmembrane region" description="Helical" evidence="7">
    <location>
        <begin position="80"/>
        <end position="100"/>
    </location>
</feature>
<keyword evidence="4 7" id="KW-1133">Transmembrane helix</keyword>
<evidence type="ECO:0000256" key="4">
    <source>
        <dbReference type="ARBA" id="ARBA00022989"/>
    </source>
</evidence>
<dbReference type="Gene3D" id="3.40.50.720">
    <property type="entry name" value="NAD(P)-binding Rossmann-like Domain"/>
    <property type="match status" value="1"/>
</dbReference>
<protein>
    <submittedName>
        <fullName evidence="9">Ion channel DMI1</fullName>
    </submittedName>
</protein>
<reference evidence="9 10" key="1">
    <citation type="submission" date="2018-07" db="EMBL/GenBank/DDBJ databases">
        <title>Marsedoiliclastica nanhaica gen. nov. sp. nov., a novel marine hydrocarbonoclastic bacterium isolated from an in-situ enriched hydrocarbon-degrading consortium in deep-sea sediment.</title>
        <authorList>
            <person name="Dong C."/>
            <person name="Ma T."/>
            <person name="Liu R."/>
            <person name="Shao Z."/>
        </authorList>
    </citation>
    <scope>NUCLEOTIDE SEQUENCE [LARGE SCALE GENOMIC DNA]</scope>
    <source>
        <strain evidence="10">soil36-7</strain>
    </source>
</reference>
<evidence type="ECO:0000256" key="5">
    <source>
        <dbReference type="ARBA" id="ARBA00023065"/>
    </source>
</evidence>
<evidence type="ECO:0000256" key="6">
    <source>
        <dbReference type="ARBA" id="ARBA00023136"/>
    </source>
</evidence>
<dbReference type="KEGG" id="hmi:soil367_14410"/>
<dbReference type="InterPro" id="IPR044849">
    <property type="entry name" value="CASTOR/POLLUX/SYM8-like"/>
</dbReference>
<evidence type="ECO:0000256" key="1">
    <source>
        <dbReference type="ARBA" id="ARBA00004127"/>
    </source>
</evidence>
<gene>
    <name evidence="9" type="ORF">soil367_14410</name>
</gene>
<feature type="transmembrane region" description="Helical" evidence="7">
    <location>
        <begin position="21"/>
        <end position="44"/>
    </location>
</feature>
<dbReference type="InterPro" id="IPR010420">
    <property type="entry name" value="CASTOR/POLLUX/SYM8_dom"/>
</dbReference>
<name>A0A4P7XJ28_9ALTE</name>
<feature type="domain" description="CASTOR/POLLUX/SYM8 ion channel conserved" evidence="8">
    <location>
        <begin position="283"/>
        <end position="380"/>
    </location>
</feature>
<evidence type="ECO:0000313" key="9">
    <source>
        <dbReference type="EMBL" id="QCF27028.1"/>
    </source>
</evidence>
<evidence type="ECO:0000256" key="3">
    <source>
        <dbReference type="ARBA" id="ARBA00022692"/>
    </source>
</evidence>
<dbReference type="AlphaFoldDB" id="A0A4P7XJ28"/>
<dbReference type="EMBL" id="CP031093">
    <property type="protein sequence ID" value="QCF27028.1"/>
    <property type="molecule type" value="Genomic_DNA"/>
</dbReference>
<dbReference type="GO" id="GO:0006811">
    <property type="term" value="P:monoatomic ion transport"/>
    <property type="evidence" value="ECO:0007669"/>
    <property type="project" value="UniProtKB-KW"/>
</dbReference>
<evidence type="ECO:0000313" key="10">
    <source>
        <dbReference type="Proteomes" id="UP000298049"/>
    </source>
</evidence>
<dbReference type="OrthoDB" id="305351at2"/>
<keyword evidence="2" id="KW-0813">Transport</keyword>
<organism evidence="9 10">
    <name type="scientific">Hydrocarboniclastica marina</name>
    <dbReference type="NCBI Taxonomy" id="2259620"/>
    <lineage>
        <taxon>Bacteria</taxon>
        <taxon>Pseudomonadati</taxon>
        <taxon>Pseudomonadota</taxon>
        <taxon>Gammaproteobacteria</taxon>
        <taxon>Alteromonadales</taxon>
        <taxon>Alteromonadaceae</taxon>
        <taxon>Hydrocarboniclastica</taxon>
    </lineage>
</organism>
<dbReference type="RefSeq" id="WP_136549735.1">
    <property type="nucleotide sequence ID" value="NZ_CP031093.1"/>
</dbReference>
<accession>A0A4P7XJ28</accession>
<evidence type="ECO:0000256" key="7">
    <source>
        <dbReference type="SAM" id="Phobius"/>
    </source>
</evidence>
<keyword evidence="10" id="KW-1185">Reference proteome</keyword>